<dbReference type="VEuPathDB" id="ToxoDB:NCLIV_000520"/>
<dbReference type="InterPro" id="IPR002777">
    <property type="entry name" value="PFD_beta-like"/>
</dbReference>
<name>F0V763_NEOCL</name>
<dbReference type="EMBL" id="LN714474">
    <property type="protein sequence ID" value="CEL64133.1"/>
    <property type="molecule type" value="Genomic_DNA"/>
</dbReference>
<dbReference type="RefSeq" id="XP_003879589.1">
    <property type="nucleotide sequence ID" value="XM_003879540.1"/>
</dbReference>
<feature type="coiled-coil region" evidence="3">
    <location>
        <begin position="112"/>
        <end position="139"/>
    </location>
</feature>
<protein>
    <submittedName>
        <fullName evidence="6">Prefoldin subunit 2</fullName>
    </submittedName>
</protein>
<reference evidence="5" key="2">
    <citation type="submission" date="2011-03" db="EMBL/GenBank/DDBJ databases">
        <title>Comparative genomics and transcriptomics of Neospora caninum and Toxoplasma gondii.</title>
        <authorList>
            <person name="Reid A.J."/>
            <person name="Sohal A."/>
            <person name="Harris D."/>
            <person name="Quail M."/>
            <person name="Sanders M."/>
            <person name="Berriman M."/>
            <person name="Wastling J.M."/>
            <person name="Pain A."/>
        </authorList>
    </citation>
    <scope>NUCLEOTIDE SEQUENCE</scope>
    <source>
        <strain evidence="5">Liverpool</strain>
    </source>
</reference>
<keyword evidence="3" id="KW-0175">Coiled coil</keyword>
<sequence length="177" mass="18951">MALSASSSASSSSGDKPSDQKREDSAGEGGLAQLGNKEWTVPELQQALHRVEREKVLLVSKIQDLQQDASEHRLVLDAFAKVNADRRCYRMVGGVLVQRTVGEVKPALEEHKQKVDATLELLEKNLETLLATHSLYTRKYLQLTGQSAPPTGKDGAAASKGAGEGKEKSAGSTGILV</sequence>
<reference evidence="7" key="3">
    <citation type="journal article" date="2012" name="PLoS Pathog.">
        <title>Comparative genomics of the apicomplexan parasites Toxoplasma gondii and Neospora caninum: Coccidia differing in host range and transmission strategy.</title>
        <authorList>
            <person name="Reid A.J."/>
            <person name="Vermont S.J."/>
            <person name="Cotton J.A."/>
            <person name="Harris D."/>
            <person name="Hill-Cawthorne G.A."/>
            <person name="Konen-Waisman S."/>
            <person name="Latham S.M."/>
            <person name="Mourier T."/>
            <person name="Norton R."/>
            <person name="Quail M.A."/>
            <person name="Sanders M."/>
            <person name="Shanmugam D."/>
            <person name="Sohal A."/>
            <person name="Wasmuth J.D."/>
            <person name="Brunk B."/>
            <person name="Grigg M.E."/>
            <person name="Howard J.C."/>
            <person name="Parkinson J."/>
            <person name="Roos D.S."/>
            <person name="Trees A.J."/>
            <person name="Berriman M."/>
            <person name="Pain A."/>
            <person name="Wastling J.M."/>
        </authorList>
    </citation>
    <scope>NUCLEOTIDE SEQUENCE [LARGE SCALE GENOMIC DNA]</scope>
    <source>
        <strain evidence="7">Liverpool</strain>
    </source>
</reference>
<dbReference type="CDD" id="cd23163">
    <property type="entry name" value="Prefoldin_2"/>
    <property type="match status" value="1"/>
</dbReference>
<dbReference type="InterPro" id="IPR027235">
    <property type="entry name" value="PFD2"/>
</dbReference>
<keyword evidence="7" id="KW-1185">Reference proteome</keyword>
<dbReference type="InterPro" id="IPR009053">
    <property type="entry name" value="Prefoldin"/>
</dbReference>
<dbReference type="GeneID" id="13445773"/>
<organism evidence="5 7">
    <name type="scientific">Neospora caninum (strain Liverpool)</name>
    <dbReference type="NCBI Taxonomy" id="572307"/>
    <lineage>
        <taxon>Eukaryota</taxon>
        <taxon>Sar</taxon>
        <taxon>Alveolata</taxon>
        <taxon>Apicomplexa</taxon>
        <taxon>Conoidasida</taxon>
        <taxon>Coccidia</taxon>
        <taxon>Eucoccidiorida</taxon>
        <taxon>Eimeriorina</taxon>
        <taxon>Sarcocystidae</taxon>
        <taxon>Neospora</taxon>
    </lineage>
</organism>
<dbReference type="OMA" id="TNDLREH"/>
<dbReference type="Pfam" id="PF01920">
    <property type="entry name" value="Prefoldin_2"/>
    <property type="match status" value="1"/>
</dbReference>
<dbReference type="InParanoid" id="F0V763"/>
<evidence type="ECO:0000256" key="4">
    <source>
        <dbReference type="SAM" id="MobiDB-lite"/>
    </source>
</evidence>
<evidence type="ECO:0000313" key="5">
    <source>
        <dbReference type="EMBL" id="CBZ49554.1"/>
    </source>
</evidence>
<feature type="region of interest" description="Disordered" evidence="4">
    <location>
        <begin position="146"/>
        <end position="177"/>
    </location>
</feature>
<evidence type="ECO:0000256" key="2">
    <source>
        <dbReference type="ARBA" id="ARBA00023186"/>
    </source>
</evidence>
<comment type="similarity">
    <text evidence="1">Belongs to the prefoldin subunit beta family.</text>
</comment>
<dbReference type="GO" id="GO:0051082">
    <property type="term" value="F:unfolded protein binding"/>
    <property type="evidence" value="ECO:0007669"/>
    <property type="project" value="InterPro"/>
</dbReference>
<feature type="region of interest" description="Disordered" evidence="4">
    <location>
        <begin position="1"/>
        <end position="38"/>
    </location>
</feature>
<dbReference type="SUPFAM" id="SSF46579">
    <property type="entry name" value="Prefoldin"/>
    <property type="match status" value="1"/>
</dbReference>
<feature type="compositionally biased region" description="Low complexity" evidence="4">
    <location>
        <begin position="1"/>
        <end position="13"/>
    </location>
</feature>
<reference evidence="5" key="1">
    <citation type="submission" date="2011-02" db="EMBL/GenBank/DDBJ databases">
        <authorList>
            <person name="Aslett M."/>
        </authorList>
    </citation>
    <scope>NUCLEOTIDE SEQUENCE</scope>
    <source>
        <strain evidence="5">Liverpool</strain>
    </source>
</reference>
<dbReference type="GO" id="GO:0006457">
    <property type="term" value="P:protein folding"/>
    <property type="evidence" value="ECO:0007669"/>
    <property type="project" value="InterPro"/>
</dbReference>
<proteinExistence type="inferred from homology"/>
<dbReference type="PANTHER" id="PTHR13303">
    <property type="entry name" value="PREFOLDIN SUBUNIT 2"/>
    <property type="match status" value="1"/>
</dbReference>
<dbReference type="EMBL" id="FR823380">
    <property type="protein sequence ID" value="CBZ49554.1"/>
    <property type="molecule type" value="Genomic_DNA"/>
</dbReference>
<dbReference type="Proteomes" id="UP000007494">
    <property type="component" value="Chromosome Ia"/>
</dbReference>
<dbReference type="GO" id="GO:0016272">
    <property type="term" value="C:prefoldin complex"/>
    <property type="evidence" value="ECO:0007669"/>
    <property type="project" value="InterPro"/>
</dbReference>
<feature type="compositionally biased region" description="Basic and acidic residues" evidence="4">
    <location>
        <begin position="16"/>
        <end position="25"/>
    </location>
</feature>
<evidence type="ECO:0000313" key="7">
    <source>
        <dbReference type="Proteomes" id="UP000007494"/>
    </source>
</evidence>
<dbReference type="Gene3D" id="1.10.287.370">
    <property type="match status" value="1"/>
</dbReference>
<dbReference type="OrthoDB" id="29646at2759"/>
<keyword evidence="2" id="KW-0143">Chaperone</keyword>
<gene>
    <name evidence="6" type="ORF">BN1204_000520</name>
    <name evidence="5" type="ORF">NCLIV_000520</name>
</gene>
<dbReference type="eggNOG" id="KOG4098">
    <property type="taxonomic scope" value="Eukaryota"/>
</dbReference>
<reference evidence="6" key="4">
    <citation type="journal article" date="2015" name="PLoS ONE">
        <title>Comprehensive Evaluation of Toxoplasma gondii VEG and Neospora caninum LIV Genomes with Tachyzoite Stage Transcriptome and Proteome Defines Novel Transcript Features.</title>
        <authorList>
            <person name="Ramaprasad A."/>
            <person name="Mourier T."/>
            <person name="Naeem R."/>
            <person name="Malas T.B."/>
            <person name="Moussa E."/>
            <person name="Panigrahi A."/>
            <person name="Vermont S.J."/>
            <person name="Otto T.D."/>
            <person name="Wastling J."/>
            <person name="Pain A."/>
        </authorList>
    </citation>
    <scope>NUCLEOTIDE SEQUENCE</scope>
    <source>
        <strain evidence="6">Liverpool</strain>
    </source>
</reference>
<evidence type="ECO:0000313" key="6">
    <source>
        <dbReference type="EMBL" id="CEL64133.1"/>
    </source>
</evidence>
<evidence type="ECO:0000256" key="3">
    <source>
        <dbReference type="SAM" id="Coils"/>
    </source>
</evidence>
<dbReference type="AlphaFoldDB" id="F0V763"/>
<accession>F0V763</accession>
<evidence type="ECO:0000256" key="1">
    <source>
        <dbReference type="ARBA" id="ARBA00008045"/>
    </source>
</evidence>